<keyword evidence="4" id="KW-1185">Reference proteome</keyword>
<comment type="caution">
    <text evidence="1">Lacks conserved residue(s) required for the propagation of feature annotation.</text>
</comment>
<feature type="disulfide bond" evidence="1">
    <location>
        <begin position="102"/>
        <end position="120"/>
    </location>
</feature>
<feature type="disulfide bond" evidence="1">
    <location>
        <begin position="111"/>
        <end position="124"/>
    </location>
</feature>
<feature type="domain" description="ShKT" evidence="2">
    <location>
        <begin position="95"/>
        <end position="127"/>
    </location>
</feature>
<gene>
    <name evidence="3" type="primary">Necator_chrV.g17800</name>
    <name evidence="3" type="ORF">RB195_013010</name>
</gene>
<proteinExistence type="predicted"/>
<dbReference type="EMBL" id="JAVFWL010000005">
    <property type="protein sequence ID" value="KAK6753762.1"/>
    <property type="molecule type" value="Genomic_DNA"/>
</dbReference>
<evidence type="ECO:0000313" key="3">
    <source>
        <dbReference type="EMBL" id="KAK6753762.1"/>
    </source>
</evidence>
<organism evidence="3 4">
    <name type="scientific">Necator americanus</name>
    <name type="common">Human hookworm</name>
    <dbReference type="NCBI Taxonomy" id="51031"/>
    <lineage>
        <taxon>Eukaryota</taxon>
        <taxon>Metazoa</taxon>
        <taxon>Ecdysozoa</taxon>
        <taxon>Nematoda</taxon>
        <taxon>Chromadorea</taxon>
        <taxon>Rhabditida</taxon>
        <taxon>Rhabditina</taxon>
        <taxon>Rhabditomorpha</taxon>
        <taxon>Strongyloidea</taxon>
        <taxon>Ancylostomatidae</taxon>
        <taxon>Bunostominae</taxon>
        <taxon>Necator</taxon>
    </lineage>
</organism>
<keyword evidence="1" id="KW-1015">Disulfide bond</keyword>
<evidence type="ECO:0000313" key="4">
    <source>
        <dbReference type="Proteomes" id="UP001303046"/>
    </source>
</evidence>
<dbReference type="InterPro" id="IPR003582">
    <property type="entry name" value="ShKT_dom"/>
</dbReference>
<dbReference type="Proteomes" id="UP001303046">
    <property type="component" value="Unassembled WGS sequence"/>
</dbReference>
<name>A0ABR1DTL1_NECAM</name>
<reference evidence="3 4" key="1">
    <citation type="submission" date="2023-08" db="EMBL/GenBank/DDBJ databases">
        <title>A Necator americanus chromosomal reference genome.</title>
        <authorList>
            <person name="Ilik V."/>
            <person name="Petrzelkova K.J."/>
            <person name="Pardy F."/>
            <person name="Fuh T."/>
            <person name="Niatou-Singa F.S."/>
            <person name="Gouil Q."/>
            <person name="Baker L."/>
            <person name="Ritchie M.E."/>
            <person name="Jex A.R."/>
            <person name="Gazzola D."/>
            <person name="Li H."/>
            <person name="Toshio Fujiwara R."/>
            <person name="Zhan B."/>
            <person name="Aroian R.V."/>
            <person name="Pafco B."/>
            <person name="Schwarz E.M."/>
        </authorList>
    </citation>
    <scope>NUCLEOTIDE SEQUENCE [LARGE SCALE GENOMIC DNA]</scope>
    <source>
        <strain evidence="3 4">Aroian</strain>
        <tissue evidence="3">Whole animal</tissue>
    </source>
</reference>
<protein>
    <recommendedName>
        <fullName evidence="2">ShKT domain-containing protein</fullName>
    </recommendedName>
</protein>
<dbReference type="PROSITE" id="PS51670">
    <property type="entry name" value="SHKT"/>
    <property type="match status" value="1"/>
</dbReference>
<accession>A0ABR1DTL1</accession>
<evidence type="ECO:0000256" key="1">
    <source>
        <dbReference type="PROSITE-ProRule" id="PRU01005"/>
    </source>
</evidence>
<evidence type="ECO:0000259" key="2">
    <source>
        <dbReference type="PROSITE" id="PS51670"/>
    </source>
</evidence>
<comment type="caution">
    <text evidence="3">The sequence shown here is derived from an EMBL/GenBank/DDBJ whole genome shotgun (WGS) entry which is preliminary data.</text>
</comment>
<sequence>MVVPEHIRAHPVRSSAGVRVESTHTFCSSTTTGTTLTAVSNLVPVVTFNRYGKSTIGLSYRYVDSNQPDAVEPPVQITTKKPSVVQTTTRPVTKCVNNFYDCTILAFFGFCGYPQVRQQCMRACGLC</sequence>